<accession>A0ABT0NJ73</accession>
<protein>
    <submittedName>
        <fullName evidence="1">Uncharacterized protein</fullName>
    </submittedName>
</protein>
<organism evidence="1 2">
    <name type="scientific">Ruminococcus bromii</name>
    <dbReference type="NCBI Taxonomy" id="40518"/>
    <lineage>
        <taxon>Bacteria</taxon>
        <taxon>Bacillati</taxon>
        <taxon>Bacillota</taxon>
        <taxon>Clostridia</taxon>
        <taxon>Eubacteriales</taxon>
        <taxon>Oscillospiraceae</taxon>
        <taxon>Ruminococcus</taxon>
    </lineage>
</organism>
<evidence type="ECO:0000313" key="1">
    <source>
        <dbReference type="EMBL" id="MCL3788285.1"/>
    </source>
</evidence>
<dbReference type="RefSeq" id="WP_249377166.1">
    <property type="nucleotide sequence ID" value="NZ_SNUZ01000013.1"/>
</dbReference>
<name>A0ABT0NJ73_9FIRM</name>
<dbReference type="Proteomes" id="UP001056693">
    <property type="component" value="Unassembled WGS sequence"/>
</dbReference>
<sequence length="67" mass="7709">MKNAYELRAHFGTIGDWNTSISRKEFEQLFHKTAEKVTFTFGGWDGKSYDGESHPSANWLVDVRKAN</sequence>
<comment type="caution">
    <text evidence="1">The sequence shown here is derived from an EMBL/GenBank/DDBJ whole genome shotgun (WGS) entry which is preliminary data.</text>
</comment>
<evidence type="ECO:0000313" key="2">
    <source>
        <dbReference type="Proteomes" id="UP001056693"/>
    </source>
</evidence>
<dbReference type="EMBL" id="SNUZ01000013">
    <property type="protein sequence ID" value="MCL3788285.1"/>
    <property type="molecule type" value="Genomic_DNA"/>
</dbReference>
<reference evidence="1 2" key="1">
    <citation type="submission" date="2019-03" db="EMBL/GenBank/DDBJ databases">
        <authorList>
            <person name="Molinero N."/>
            <person name="Sanchez B."/>
            <person name="Walker A."/>
            <person name="Duncan S."/>
            <person name="Delgado S."/>
            <person name="Margolles A."/>
        </authorList>
    </citation>
    <scope>NUCLEOTIDE SEQUENCE [LARGE SCALE GENOMIC DNA]</scope>
    <source>
        <strain evidence="1 2">IPLA60002</strain>
    </source>
</reference>
<proteinExistence type="predicted"/>
<gene>
    <name evidence="1" type="ORF">E2N93_09790</name>
</gene>
<keyword evidence="2" id="KW-1185">Reference proteome</keyword>